<evidence type="ECO:0000256" key="3">
    <source>
        <dbReference type="ARBA" id="ARBA00022679"/>
    </source>
</evidence>
<dbReference type="EC" id="2.3.2.31" evidence="2"/>
<dbReference type="PROSITE" id="PS00518">
    <property type="entry name" value="ZF_RING_1"/>
    <property type="match status" value="1"/>
</dbReference>
<dbReference type="InterPro" id="IPR002867">
    <property type="entry name" value="IBR_dom"/>
</dbReference>
<dbReference type="Proteomes" id="UP000070700">
    <property type="component" value="Unassembled WGS sequence"/>
</dbReference>
<feature type="domain" description="RING-type" evidence="10">
    <location>
        <begin position="28"/>
        <end position="222"/>
    </location>
</feature>
<dbReference type="GO" id="GO:0061630">
    <property type="term" value="F:ubiquitin protein ligase activity"/>
    <property type="evidence" value="ECO:0007669"/>
    <property type="project" value="UniProtKB-EC"/>
</dbReference>
<dbReference type="AlphaFoldDB" id="A0A194XV87"/>
<evidence type="ECO:0000256" key="4">
    <source>
        <dbReference type="ARBA" id="ARBA00022723"/>
    </source>
</evidence>
<dbReference type="InterPro" id="IPR044066">
    <property type="entry name" value="TRIAD_supradom"/>
</dbReference>
<proteinExistence type="predicted"/>
<dbReference type="InterPro" id="IPR017907">
    <property type="entry name" value="Znf_RING_CS"/>
</dbReference>
<dbReference type="GO" id="GO:0016567">
    <property type="term" value="P:protein ubiquitination"/>
    <property type="evidence" value="ECO:0007669"/>
    <property type="project" value="InterPro"/>
</dbReference>
<dbReference type="Pfam" id="PF01485">
    <property type="entry name" value="IBR"/>
    <property type="match status" value="2"/>
</dbReference>
<evidence type="ECO:0000256" key="7">
    <source>
        <dbReference type="ARBA" id="ARBA00022786"/>
    </source>
</evidence>
<dbReference type="OrthoDB" id="9977870at2759"/>
<dbReference type="CDD" id="cd22584">
    <property type="entry name" value="Rcat_RBR_unk"/>
    <property type="match status" value="1"/>
</dbReference>
<gene>
    <name evidence="11" type="ORF">LY89DRAFT_572440</name>
</gene>
<dbReference type="SUPFAM" id="SSF57850">
    <property type="entry name" value="RING/U-box"/>
    <property type="match status" value="2"/>
</dbReference>
<evidence type="ECO:0000313" key="12">
    <source>
        <dbReference type="Proteomes" id="UP000070700"/>
    </source>
</evidence>
<dbReference type="STRING" id="149040.A0A194XV87"/>
<dbReference type="PROSITE" id="PS51873">
    <property type="entry name" value="TRIAD"/>
    <property type="match status" value="1"/>
</dbReference>
<keyword evidence="6" id="KW-0863">Zinc-finger</keyword>
<dbReference type="GeneID" id="28818368"/>
<evidence type="ECO:0000256" key="5">
    <source>
        <dbReference type="ARBA" id="ARBA00022737"/>
    </source>
</evidence>
<reference evidence="11 12" key="1">
    <citation type="submission" date="2015-10" db="EMBL/GenBank/DDBJ databases">
        <title>Full genome of DAOMC 229536 Phialocephala scopiformis, a fungal endophyte of spruce producing the potent anti-insectan compound rugulosin.</title>
        <authorList>
            <consortium name="DOE Joint Genome Institute"/>
            <person name="Walker A.K."/>
            <person name="Frasz S.L."/>
            <person name="Seifert K.A."/>
            <person name="Miller J.D."/>
            <person name="Mondo S.J."/>
            <person name="Labutti K."/>
            <person name="Lipzen A."/>
            <person name="Dockter R."/>
            <person name="Kennedy M."/>
            <person name="Grigoriev I.V."/>
            <person name="Spatafora J.W."/>
        </authorList>
    </citation>
    <scope>NUCLEOTIDE SEQUENCE [LARGE SCALE GENOMIC DNA]</scope>
    <source>
        <strain evidence="11 12">CBS 120377</strain>
    </source>
</reference>
<evidence type="ECO:0000313" key="11">
    <source>
        <dbReference type="EMBL" id="KUJ24245.1"/>
    </source>
</evidence>
<feature type="region of interest" description="Disordered" evidence="9">
    <location>
        <begin position="1"/>
        <end position="21"/>
    </location>
</feature>
<dbReference type="KEGG" id="psco:LY89DRAFT_572440"/>
<organism evidence="11 12">
    <name type="scientific">Mollisia scopiformis</name>
    <name type="common">Conifer needle endophyte fungus</name>
    <name type="synonym">Phialocephala scopiformis</name>
    <dbReference type="NCBI Taxonomy" id="149040"/>
    <lineage>
        <taxon>Eukaryota</taxon>
        <taxon>Fungi</taxon>
        <taxon>Dikarya</taxon>
        <taxon>Ascomycota</taxon>
        <taxon>Pezizomycotina</taxon>
        <taxon>Leotiomycetes</taxon>
        <taxon>Helotiales</taxon>
        <taxon>Mollisiaceae</taxon>
        <taxon>Mollisia</taxon>
    </lineage>
</organism>
<feature type="compositionally biased region" description="Low complexity" evidence="9">
    <location>
        <begin position="1"/>
        <end position="11"/>
    </location>
</feature>
<dbReference type="RefSeq" id="XP_018078600.1">
    <property type="nucleotide sequence ID" value="XM_018208642.1"/>
</dbReference>
<keyword evidence="4" id="KW-0479">Metal-binding</keyword>
<keyword evidence="5" id="KW-0677">Repeat</keyword>
<keyword evidence="12" id="KW-1185">Reference proteome</keyword>
<feature type="compositionally biased region" description="Pro residues" evidence="9">
    <location>
        <begin position="12"/>
        <end position="21"/>
    </location>
</feature>
<evidence type="ECO:0000256" key="8">
    <source>
        <dbReference type="ARBA" id="ARBA00022833"/>
    </source>
</evidence>
<comment type="catalytic activity">
    <reaction evidence="1">
        <text>[E2 ubiquitin-conjugating enzyme]-S-ubiquitinyl-L-cysteine + [acceptor protein]-L-lysine = [E2 ubiquitin-conjugating enzyme]-L-cysteine + [acceptor protein]-N(6)-ubiquitinyl-L-lysine.</text>
        <dbReference type="EC" id="2.3.2.31"/>
    </reaction>
</comment>
<dbReference type="GO" id="GO:0008270">
    <property type="term" value="F:zinc ion binding"/>
    <property type="evidence" value="ECO:0007669"/>
    <property type="project" value="UniProtKB-KW"/>
</dbReference>
<evidence type="ECO:0000256" key="1">
    <source>
        <dbReference type="ARBA" id="ARBA00001798"/>
    </source>
</evidence>
<keyword evidence="7" id="KW-0833">Ubl conjugation pathway</keyword>
<sequence>MLLAARARPEPAAVPAPAPPVIPEPPARTHERCVSCDEFLFPQEVEIDIPCNHMYCVQCIEELFSQSLVDESLFPPRCCKQPIPVDNVREILAPDFIQTFQDKKQEIETVDRTYCSDPRCSIFMRPKNISGDRATCPTCQQVTCTMCKAPSHDGICPADEGTQQVLELARENGWQRCPVCQVMVSISTGCNHMRCRCGAGWCYQCAARWNNNVKTCECPQWEENLLLRRANEVVNLEGPQEGQTREEQMEAAIETLNVHCEHDRGWAFSHGSAQCANCSQVMPVFTLQCNGCVIHWCRRCTLNRA</sequence>
<dbReference type="CDD" id="cd20335">
    <property type="entry name" value="BRcat_RBR"/>
    <property type="match status" value="1"/>
</dbReference>
<keyword evidence="8" id="KW-0862">Zinc</keyword>
<dbReference type="SMART" id="SM00647">
    <property type="entry name" value="IBR"/>
    <property type="match status" value="2"/>
</dbReference>
<dbReference type="EMBL" id="KQ947404">
    <property type="protein sequence ID" value="KUJ24245.1"/>
    <property type="molecule type" value="Genomic_DNA"/>
</dbReference>
<dbReference type="InterPro" id="IPR031127">
    <property type="entry name" value="E3_UB_ligase_RBR"/>
</dbReference>
<name>A0A194XV87_MOLSC</name>
<dbReference type="InParanoid" id="A0A194XV87"/>
<evidence type="ECO:0000256" key="9">
    <source>
        <dbReference type="SAM" id="MobiDB-lite"/>
    </source>
</evidence>
<keyword evidence="3" id="KW-0808">Transferase</keyword>
<evidence type="ECO:0000256" key="6">
    <source>
        <dbReference type="ARBA" id="ARBA00022771"/>
    </source>
</evidence>
<protein>
    <recommendedName>
        <fullName evidence="2">RBR-type E3 ubiquitin transferase</fullName>
        <ecNumber evidence="2">2.3.2.31</ecNumber>
    </recommendedName>
</protein>
<accession>A0A194XV87</accession>
<evidence type="ECO:0000256" key="2">
    <source>
        <dbReference type="ARBA" id="ARBA00012251"/>
    </source>
</evidence>
<dbReference type="PANTHER" id="PTHR11685">
    <property type="entry name" value="RBR FAMILY RING FINGER AND IBR DOMAIN-CONTAINING"/>
    <property type="match status" value="1"/>
</dbReference>
<dbReference type="Gene3D" id="1.20.120.1750">
    <property type="match status" value="1"/>
</dbReference>
<evidence type="ECO:0000259" key="10">
    <source>
        <dbReference type="PROSITE" id="PS51873"/>
    </source>
</evidence>